<keyword evidence="2" id="KW-1185">Reference proteome</keyword>
<dbReference type="AlphaFoldDB" id="A0A6H5FX47"/>
<proteinExistence type="predicted"/>
<organism evidence="1 2">
    <name type="scientific">Nesidiocoris tenuis</name>
    <dbReference type="NCBI Taxonomy" id="355587"/>
    <lineage>
        <taxon>Eukaryota</taxon>
        <taxon>Metazoa</taxon>
        <taxon>Ecdysozoa</taxon>
        <taxon>Arthropoda</taxon>
        <taxon>Hexapoda</taxon>
        <taxon>Insecta</taxon>
        <taxon>Pterygota</taxon>
        <taxon>Neoptera</taxon>
        <taxon>Paraneoptera</taxon>
        <taxon>Hemiptera</taxon>
        <taxon>Heteroptera</taxon>
        <taxon>Panheteroptera</taxon>
        <taxon>Cimicomorpha</taxon>
        <taxon>Miridae</taxon>
        <taxon>Dicyphina</taxon>
        <taxon>Nesidiocoris</taxon>
    </lineage>
</organism>
<feature type="non-terminal residue" evidence="1">
    <location>
        <position position="119"/>
    </location>
</feature>
<accession>A0A6H5FX47</accession>
<evidence type="ECO:0000313" key="2">
    <source>
        <dbReference type="Proteomes" id="UP000479000"/>
    </source>
</evidence>
<dbReference type="EMBL" id="CADCXU010001831">
    <property type="protein sequence ID" value="CAA9994230.1"/>
    <property type="molecule type" value="Genomic_DNA"/>
</dbReference>
<evidence type="ECO:0000313" key="1">
    <source>
        <dbReference type="EMBL" id="CAA9994230.1"/>
    </source>
</evidence>
<protein>
    <submittedName>
        <fullName evidence="1">Uncharacterized protein</fullName>
    </submittedName>
</protein>
<name>A0A6H5FX47_9HEMI</name>
<dbReference type="Proteomes" id="UP000479000">
    <property type="component" value="Unassembled WGS sequence"/>
</dbReference>
<sequence>MLATELLAIQVFFRQYFNCSIRRSTSDKSQSGTLWESGHASGVPNRRLHHSDVCGGWYIVIRYLLYSFTQNHFLNEASAAHQMGPKIGFGPHVFPVKTPNLECFERWNREKGQNGFERM</sequence>
<gene>
    <name evidence="1" type="ORF">NTEN_LOCUS1046</name>
</gene>
<reference evidence="1 2" key="1">
    <citation type="submission" date="2020-02" db="EMBL/GenBank/DDBJ databases">
        <authorList>
            <person name="Ferguson B K."/>
        </authorList>
    </citation>
    <scope>NUCLEOTIDE SEQUENCE [LARGE SCALE GENOMIC DNA]</scope>
</reference>